<dbReference type="SUPFAM" id="SSF88659">
    <property type="entry name" value="Sigma3 and sigma4 domains of RNA polymerase sigma factors"/>
    <property type="match status" value="1"/>
</dbReference>
<dbReference type="Proteomes" id="UP000653730">
    <property type="component" value="Unassembled WGS sequence"/>
</dbReference>
<reference evidence="7 8" key="1">
    <citation type="submission" date="2020-09" db="EMBL/GenBank/DDBJ databases">
        <title>Sinomicrobium weinanense sp. nov., a halophilic bacteria isolated from saline-alkali soil.</title>
        <authorList>
            <person name="Wu P."/>
            <person name="Ren H."/>
            <person name="Mei Y."/>
            <person name="Liang Y."/>
            <person name="Chen Z."/>
        </authorList>
    </citation>
    <scope>NUCLEOTIDE SEQUENCE [LARGE SCALE GENOMIC DNA]</scope>
    <source>
        <strain evidence="7 8">FJxs</strain>
    </source>
</reference>
<dbReference type="InterPro" id="IPR013249">
    <property type="entry name" value="RNA_pol_sigma70_r4_t2"/>
</dbReference>
<dbReference type="GO" id="GO:0016987">
    <property type="term" value="F:sigma factor activity"/>
    <property type="evidence" value="ECO:0007669"/>
    <property type="project" value="UniProtKB-KW"/>
</dbReference>
<dbReference type="InterPro" id="IPR039425">
    <property type="entry name" value="RNA_pol_sigma-70-like"/>
</dbReference>
<dbReference type="EMBL" id="JACVDC010000028">
    <property type="protein sequence ID" value="MBC9796472.1"/>
    <property type="molecule type" value="Genomic_DNA"/>
</dbReference>
<dbReference type="Gene3D" id="1.10.1740.10">
    <property type="match status" value="1"/>
</dbReference>
<proteinExistence type="inferred from homology"/>
<name>A0A926JS21_9FLAO</name>
<dbReference type="PANTHER" id="PTHR43133">
    <property type="entry name" value="RNA POLYMERASE ECF-TYPE SIGMA FACTO"/>
    <property type="match status" value="1"/>
</dbReference>
<accession>A0A926JS21</accession>
<keyword evidence="8" id="KW-1185">Reference proteome</keyword>
<comment type="caution">
    <text evidence="7">The sequence shown here is derived from an EMBL/GenBank/DDBJ whole genome shotgun (WGS) entry which is preliminary data.</text>
</comment>
<dbReference type="InterPro" id="IPR013325">
    <property type="entry name" value="RNA_pol_sigma_r2"/>
</dbReference>
<gene>
    <name evidence="7" type="ORF">IBL28_10855</name>
</gene>
<organism evidence="7 8">
    <name type="scientific">Sinomicrobium weinanense</name>
    <dbReference type="NCBI Taxonomy" id="2842200"/>
    <lineage>
        <taxon>Bacteria</taxon>
        <taxon>Pseudomonadati</taxon>
        <taxon>Bacteroidota</taxon>
        <taxon>Flavobacteriia</taxon>
        <taxon>Flavobacteriales</taxon>
        <taxon>Flavobacteriaceae</taxon>
        <taxon>Sinomicrobium</taxon>
    </lineage>
</organism>
<dbReference type="InterPro" id="IPR013324">
    <property type="entry name" value="RNA_pol_sigma_r3/r4-like"/>
</dbReference>
<dbReference type="InterPro" id="IPR014284">
    <property type="entry name" value="RNA_pol_sigma-70_dom"/>
</dbReference>
<evidence type="ECO:0000256" key="2">
    <source>
        <dbReference type="ARBA" id="ARBA00023015"/>
    </source>
</evidence>
<dbReference type="GO" id="GO:0003677">
    <property type="term" value="F:DNA binding"/>
    <property type="evidence" value="ECO:0007669"/>
    <property type="project" value="InterPro"/>
</dbReference>
<keyword evidence="2" id="KW-0805">Transcription regulation</keyword>
<feature type="domain" description="RNA polymerase sigma factor 70 region 4 type 2" evidence="6">
    <location>
        <begin position="125"/>
        <end position="168"/>
    </location>
</feature>
<dbReference type="Gene3D" id="1.10.10.10">
    <property type="entry name" value="Winged helix-like DNA-binding domain superfamily/Winged helix DNA-binding domain"/>
    <property type="match status" value="1"/>
</dbReference>
<dbReference type="SUPFAM" id="SSF88946">
    <property type="entry name" value="Sigma2 domain of RNA polymerase sigma factors"/>
    <property type="match status" value="1"/>
</dbReference>
<keyword evidence="4" id="KW-0804">Transcription</keyword>
<evidence type="ECO:0000313" key="7">
    <source>
        <dbReference type="EMBL" id="MBC9796472.1"/>
    </source>
</evidence>
<evidence type="ECO:0000259" key="5">
    <source>
        <dbReference type="Pfam" id="PF04542"/>
    </source>
</evidence>
<sequence length="195" mass="23249">MYFEDHETFVRCLRDGDERAFMYLVDKYHQRLYSYCQVLGNDHSTSEDIVQNVFIRTWHFRKKLKPEFSLQAFLYKTAYNEFLMEYRRNKKVIPLEHDHYGALNEVVGAMDEETLEKMISQVTVEIQNLPKKCREIFTLSKREGLTNMEISDYLNISIKTVETHITHAFSILRQKLGDQYESFLFLLLSPNLTPK</sequence>
<dbReference type="InterPro" id="IPR007627">
    <property type="entry name" value="RNA_pol_sigma70_r2"/>
</dbReference>
<dbReference type="AlphaFoldDB" id="A0A926JS21"/>
<dbReference type="Pfam" id="PF08281">
    <property type="entry name" value="Sigma70_r4_2"/>
    <property type="match status" value="1"/>
</dbReference>
<dbReference type="Pfam" id="PF04542">
    <property type="entry name" value="Sigma70_r2"/>
    <property type="match status" value="1"/>
</dbReference>
<evidence type="ECO:0000256" key="3">
    <source>
        <dbReference type="ARBA" id="ARBA00023082"/>
    </source>
</evidence>
<dbReference type="NCBIfam" id="TIGR02937">
    <property type="entry name" value="sigma70-ECF"/>
    <property type="match status" value="1"/>
</dbReference>
<feature type="domain" description="RNA polymerase sigma-70 region 2" evidence="5">
    <location>
        <begin position="24"/>
        <end position="91"/>
    </location>
</feature>
<dbReference type="PANTHER" id="PTHR43133:SF46">
    <property type="entry name" value="RNA POLYMERASE SIGMA-70 FACTOR ECF SUBFAMILY"/>
    <property type="match status" value="1"/>
</dbReference>
<evidence type="ECO:0000259" key="6">
    <source>
        <dbReference type="Pfam" id="PF08281"/>
    </source>
</evidence>
<dbReference type="InterPro" id="IPR036388">
    <property type="entry name" value="WH-like_DNA-bd_sf"/>
</dbReference>
<keyword evidence="3" id="KW-0731">Sigma factor</keyword>
<dbReference type="GO" id="GO:0006352">
    <property type="term" value="P:DNA-templated transcription initiation"/>
    <property type="evidence" value="ECO:0007669"/>
    <property type="project" value="InterPro"/>
</dbReference>
<evidence type="ECO:0000313" key="8">
    <source>
        <dbReference type="Proteomes" id="UP000653730"/>
    </source>
</evidence>
<protein>
    <submittedName>
        <fullName evidence="7">Sigma-70 family RNA polymerase sigma factor</fullName>
    </submittedName>
</protein>
<evidence type="ECO:0000256" key="4">
    <source>
        <dbReference type="ARBA" id="ARBA00023163"/>
    </source>
</evidence>
<evidence type="ECO:0000256" key="1">
    <source>
        <dbReference type="ARBA" id="ARBA00010641"/>
    </source>
</evidence>
<comment type="similarity">
    <text evidence="1">Belongs to the sigma-70 factor family. ECF subfamily.</text>
</comment>